<keyword evidence="2" id="KW-1185">Reference proteome</keyword>
<protein>
    <submittedName>
        <fullName evidence="1">Uncharacterized protein</fullName>
    </submittedName>
</protein>
<name>A0ABQ8U352_9EUKA</name>
<organism evidence="1 2">
    <name type="scientific">Paratrimastix pyriformis</name>
    <dbReference type="NCBI Taxonomy" id="342808"/>
    <lineage>
        <taxon>Eukaryota</taxon>
        <taxon>Metamonada</taxon>
        <taxon>Preaxostyla</taxon>
        <taxon>Paratrimastigidae</taxon>
        <taxon>Paratrimastix</taxon>
    </lineage>
</organism>
<accession>A0ABQ8U352</accession>
<dbReference type="Proteomes" id="UP001141327">
    <property type="component" value="Unassembled WGS sequence"/>
</dbReference>
<gene>
    <name evidence="1" type="ORF">PAPYR_13044</name>
</gene>
<evidence type="ECO:0000313" key="1">
    <source>
        <dbReference type="EMBL" id="KAJ4452721.1"/>
    </source>
</evidence>
<comment type="caution">
    <text evidence="1">The sequence shown here is derived from an EMBL/GenBank/DDBJ whole genome shotgun (WGS) entry which is preliminary data.</text>
</comment>
<sequence>MLLGAGLCLMPPGVHSHTSSGITPAPSDRNHHTSTIFVGFCWGRRAVPLCRKQRQHSAPFGGDPGTCGGHCGVGMTPSMHLHSGVGVVFPLTCTPRGGRDPLEEMFGVRMVDHESLFVVFFETFGSCDSQLDCFTALRGTDSLPTVLCVGGWRVVVRMGLCLKDESTAGTDMTCQILLIKFLDVSAVLRACCASVHSSWFGSLTCRHHLLRLFAPSHHATLPAHLSLTNLTCRHHLLRLFAPSHHATLPAHLSLTNLTCHHLLRLFAPSHHATLPAHLSLTNPRSSLTCRHHLLRLSDPSHYATLPAHLSLTNPAAS</sequence>
<evidence type="ECO:0000313" key="2">
    <source>
        <dbReference type="Proteomes" id="UP001141327"/>
    </source>
</evidence>
<reference evidence="1" key="1">
    <citation type="journal article" date="2022" name="bioRxiv">
        <title>Genomics of Preaxostyla Flagellates Illuminates Evolutionary Transitions and the Path Towards Mitochondrial Loss.</title>
        <authorList>
            <person name="Novak L.V.F."/>
            <person name="Treitli S.C."/>
            <person name="Pyrih J."/>
            <person name="Halakuc P."/>
            <person name="Pipaliya S.V."/>
            <person name="Vacek V."/>
            <person name="Brzon O."/>
            <person name="Soukal P."/>
            <person name="Eme L."/>
            <person name="Dacks J.B."/>
            <person name="Karnkowska A."/>
            <person name="Elias M."/>
            <person name="Hampl V."/>
        </authorList>
    </citation>
    <scope>NUCLEOTIDE SEQUENCE</scope>
    <source>
        <strain evidence="1">RCP-MX</strain>
    </source>
</reference>
<proteinExistence type="predicted"/>
<dbReference type="EMBL" id="JAPMOS010000408">
    <property type="protein sequence ID" value="KAJ4452721.1"/>
    <property type="molecule type" value="Genomic_DNA"/>
</dbReference>